<dbReference type="PANTHER" id="PTHR33086">
    <property type="entry name" value="OS05G0468200 PROTEIN-RELATED"/>
    <property type="match status" value="1"/>
</dbReference>
<reference evidence="2" key="3">
    <citation type="submission" date="2015-04" db="UniProtKB">
        <authorList>
            <consortium name="EnsemblPlants"/>
        </authorList>
    </citation>
    <scope>IDENTIFICATION</scope>
</reference>
<dbReference type="EnsemblPlants" id="LPERR09G13460.1">
    <property type="protein sequence ID" value="LPERR09G13460.1"/>
    <property type="gene ID" value="LPERR09G13460"/>
</dbReference>
<dbReference type="AlphaFoldDB" id="A0A0D9XG07"/>
<reference evidence="3" key="2">
    <citation type="submission" date="2013-12" db="EMBL/GenBank/DDBJ databases">
        <authorList>
            <person name="Yu Y."/>
            <person name="Lee S."/>
            <person name="de Baynast K."/>
            <person name="Wissotski M."/>
            <person name="Liu L."/>
            <person name="Talag J."/>
            <person name="Goicoechea J."/>
            <person name="Angelova A."/>
            <person name="Jetty R."/>
            <person name="Kudrna D."/>
            <person name="Golser W."/>
            <person name="Rivera L."/>
            <person name="Zhang J."/>
            <person name="Wing R."/>
        </authorList>
    </citation>
    <scope>NUCLEOTIDE SEQUENCE</scope>
</reference>
<sequence length="396" mass="44605">MAAGTGHHYSCLTPHSLVDGKDVLPSVVLERRVLAVHELGDWKMRQTEILRCDRITKYGLPDELMEWVVRIGAQVVAPPAHSTMFIIMSRVEQEAMGGLVRAELLATNEHIIVMSVSFPMCRSSSRFYLVYDASDASICMAPDLQSAYPNRKVIPAVTIRPLPVRRDVRHYSIVLLGRAIPDGKGGPRQDCVCLWPPPDSSPSSSTCAPKWGIKPAIFPKEVAKRGFTANELFVLNGMAMWADLQHGILVCRLGDLLESDRHNVQLIFVDLPPGCCNDGVGTRPIFESSPVEEYRSIACVSGTIKFVSIEGYLRKTNVDLQDRKVTMWSLTPESWVWSKECDLRVGDIWEQAYSSLPLEHKSSDGTATPMPWVLEFDWQQQEHDKWRKCRQRHSFC</sequence>
<accession>A0A0D9XG07</accession>
<evidence type="ECO:0000259" key="1">
    <source>
        <dbReference type="Pfam" id="PF07762"/>
    </source>
</evidence>
<dbReference type="Pfam" id="PF07762">
    <property type="entry name" value="DUF1618"/>
    <property type="match status" value="1"/>
</dbReference>
<evidence type="ECO:0000313" key="2">
    <source>
        <dbReference type="EnsemblPlants" id="LPERR09G13460.1"/>
    </source>
</evidence>
<feature type="domain" description="DUF1618" evidence="1">
    <location>
        <begin position="241"/>
        <end position="359"/>
    </location>
</feature>
<protein>
    <recommendedName>
        <fullName evidence="1">DUF1618 domain-containing protein</fullName>
    </recommendedName>
</protein>
<dbReference type="InterPro" id="IPR011676">
    <property type="entry name" value="DUF1618"/>
</dbReference>
<reference evidence="2 3" key="1">
    <citation type="submission" date="2012-08" db="EMBL/GenBank/DDBJ databases">
        <title>Oryza genome evolution.</title>
        <authorList>
            <person name="Wing R.A."/>
        </authorList>
    </citation>
    <scope>NUCLEOTIDE SEQUENCE</scope>
</reference>
<organism evidence="2 3">
    <name type="scientific">Leersia perrieri</name>
    <dbReference type="NCBI Taxonomy" id="77586"/>
    <lineage>
        <taxon>Eukaryota</taxon>
        <taxon>Viridiplantae</taxon>
        <taxon>Streptophyta</taxon>
        <taxon>Embryophyta</taxon>
        <taxon>Tracheophyta</taxon>
        <taxon>Spermatophyta</taxon>
        <taxon>Magnoliopsida</taxon>
        <taxon>Liliopsida</taxon>
        <taxon>Poales</taxon>
        <taxon>Poaceae</taxon>
        <taxon>BOP clade</taxon>
        <taxon>Oryzoideae</taxon>
        <taxon>Oryzeae</taxon>
        <taxon>Oryzinae</taxon>
        <taxon>Leersia</taxon>
    </lineage>
</organism>
<dbReference type="Gramene" id="LPERR09G13460.1">
    <property type="protein sequence ID" value="LPERR09G13460.1"/>
    <property type="gene ID" value="LPERR09G13460"/>
</dbReference>
<proteinExistence type="predicted"/>
<dbReference type="HOGENOM" id="CLU_028502_4_2_1"/>
<dbReference type="PANTHER" id="PTHR33086:SF94">
    <property type="entry name" value="EXPRESSED PROTEIN"/>
    <property type="match status" value="1"/>
</dbReference>
<dbReference type="Proteomes" id="UP000032180">
    <property type="component" value="Chromosome 9"/>
</dbReference>
<keyword evidence="3" id="KW-1185">Reference proteome</keyword>
<evidence type="ECO:0000313" key="3">
    <source>
        <dbReference type="Proteomes" id="UP000032180"/>
    </source>
</evidence>
<name>A0A0D9XG07_9ORYZ</name>